<keyword evidence="3" id="KW-1185">Reference proteome</keyword>
<feature type="transmembrane region" description="Helical" evidence="1">
    <location>
        <begin position="136"/>
        <end position="158"/>
    </location>
</feature>
<accession>A0A9W9RM60</accession>
<dbReference type="Proteomes" id="UP001148299">
    <property type="component" value="Unassembled WGS sequence"/>
</dbReference>
<keyword evidence="1" id="KW-0812">Transmembrane</keyword>
<organism evidence="2 3">
    <name type="scientific">Penicillium brevicompactum</name>
    <dbReference type="NCBI Taxonomy" id="5074"/>
    <lineage>
        <taxon>Eukaryota</taxon>
        <taxon>Fungi</taxon>
        <taxon>Dikarya</taxon>
        <taxon>Ascomycota</taxon>
        <taxon>Pezizomycotina</taxon>
        <taxon>Eurotiomycetes</taxon>
        <taxon>Eurotiomycetidae</taxon>
        <taxon>Eurotiales</taxon>
        <taxon>Aspergillaceae</taxon>
        <taxon>Penicillium</taxon>
    </lineage>
</organism>
<dbReference type="EMBL" id="JAPZBR010000002">
    <property type="protein sequence ID" value="KAJ5361444.1"/>
    <property type="molecule type" value="Genomic_DNA"/>
</dbReference>
<comment type="caution">
    <text evidence="2">The sequence shown here is derived from an EMBL/GenBank/DDBJ whole genome shotgun (WGS) entry which is preliminary data.</text>
</comment>
<evidence type="ECO:0000313" key="3">
    <source>
        <dbReference type="Proteomes" id="UP001148299"/>
    </source>
</evidence>
<feature type="transmembrane region" description="Helical" evidence="1">
    <location>
        <begin position="21"/>
        <end position="39"/>
    </location>
</feature>
<reference evidence="2" key="1">
    <citation type="submission" date="2022-12" db="EMBL/GenBank/DDBJ databases">
        <authorList>
            <person name="Petersen C."/>
        </authorList>
    </citation>
    <scope>NUCLEOTIDE SEQUENCE</scope>
    <source>
        <strain evidence="2">IBT 35675</strain>
    </source>
</reference>
<reference evidence="2" key="2">
    <citation type="journal article" date="2023" name="IMA Fungus">
        <title>Comparative genomic study of the Penicillium genus elucidates a diverse pangenome and 15 lateral gene transfer events.</title>
        <authorList>
            <person name="Petersen C."/>
            <person name="Sorensen T."/>
            <person name="Nielsen M.R."/>
            <person name="Sondergaard T.E."/>
            <person name="Sorensen J.L."/>
            <person name="Fitzpatrick D.A."/>
            <person name="Frisvad J.C."/>
            <person name="Nielsen K.L."/>
        </authorList>
    </citation>
    <scope>NUCLEOTIDE SEQUENCE</scope>
    <source>
        <strain evidence="2">IBT 35675</strain>
    </source>
</reference>
<dbReference type="AlphaFoldDB" id="A0A9W9RM60"/>
<sequence>MAAFLLRNSTGSWKTVSVVRVANNGICLAIVIAMAIQAIEHSGLAVDYLLVYYLTIALFYSESYNLLDKGVTTPTTSRYSLVADVPLIVQSLLFAFMSFFGSWFWIAGIDRAEATSCSNTAACIWLFDIQALSWRIFAANLGTLTGIIFTVFLVVHALNLIPGNRQGPIVQRANAVVVKISRTKALSAVSLGRLRTELQYEWPVIQNDRWQSIV</sequence>
<evidence type="ECO:0000256" key="1">
    <source>
        <dbReference type="SAM" id="Phobius"/>
    </source>
</evidence>
<feature type="transmembrane region" description="Helical" evidence="1">
    <location>
        <begin position="79"/>
        <end position="106"/>
    </location>
</feature>
<keyword evidence="1" id="KW-1133">Transmembrane helix</keyword>
<feature type="transmembrane region" description="Helical" evidence="1">
    <location>
        <begin position="45"/>
        <end position="67"/>
    </location>
</feature>
<proteinExistence type="predicted"/>
<protein>
    <submittedName>
        <fullName evidence="2">Uncharacterized protein</fullName>
    </submittedName>
</protein>
<name>A0A9W9RM60_PENBR</name>
<keyword evidence="1" id="KW-0472">Membrane</keyword>
<evidence type="ECO:0000313" key="2">
    <source>
        <dbReference type="EMBL" id="KAJ5361444.1"/>
    </source>
</evidence>
<gene>
    <name evidence="2" type="ORF">N7541_002288</name>
</gene>